<dbReference type="AlphaFoldDB" id="A0A7C9RMZ1"/>
<dbReference type="EMBL" id="JAAMPJ010000001">
    <property type="protein sequence ID" value="NGY58468.1"/>
    <property type="molecule type" value="Genomic_DNA"/>
</dbReference>
<accession>A0A7C9RMZ1</accession>
<keyword evidence="2" id="KW-1185">Reference proteome</keyword>
<name>A0A7C9RMZ1_9PSEU</name>
<comment type="caution">
    <text evidence="1">The sequence shown here is derived from an EMBL/GenBank/DDBJ whole genome shotgun (WGS) entry which is preliminary data.</text>
</comment>
<dbReference type="Proteomes" id="UP000481360">
    <property type="component" value="Unassembled WGS sequence"/>
</dbReference>
<gene>
    <name evidence="1" type="ORF">G7043_05900</name>
</gene>
<sequence length="133" mass="14615">MLFADLVEGAAREGVDVWLKMDGPRYADDLPPWTVVLRHPDLGATGTRRADLRHFHQVIGFVQGHVGTLPGDWSWLGDHVDPGELPEIFERLGRTGLLVILSYDGRWTLAVNGPDVGSFATLEDCLISANVLV</sequence>
<dbReference type="RefSeq" id="WP_166044502.1">
    <property type="nucleotide sequence ID" value="NZ_JAAMPJ010000001.1"/>
</dbReference>
<reference evidence="1 2" key="1">
    <citation type="submission" date="2020-03" db="EMBL/GenBank/DDBJ databases">
        <title>Isolation and identification of active actinomycetes.</title>
        <authorList>
            <person name="Sun X."/>
        </authorList>
    </citation>
    <scope>NUCLEOTIDE SEQUENCE [LARGE SCALE GENOMIC DNA]</scope>
    <source>
        <strain evidence="1 2">NEAU-D13</strain>
    </source>
</reference>
<proteinExistence type="predicted"/>
<evidence type="ECO:0000313" key="1">
    <source>
        <dbReference type="EMBL" id="NGY58468.1"/>
    </source>
</evidence>
<protein>
    <submittedName>
        <fullName evidence="1">Uncharacterized protein</fullName>
    </submittedName>
</protein>
<organism evidence="1 2">
    <name type="scientific">Lentzea alba</name>
    <dbReference type="NCBI Taxonomy" id="2714351"/>
    <lineage>
        <taxon>Bacteria</taxon>
        <taxon>Bacillati</taxon>
        <taxon>Actinomycetota</taxon>
        <taxon>Actinomycetes</taxon>
        <taxon>Pseudonocardiales</taxon>
        <taxon>Pseudonocardiaceae</taxon>
        <taxon>Lentzea</taxon>
    </lineage>
</organism>
<evidence type="ECO:0000313" key="2">
    <source>
        <dbReference type="Proteomes" id="UP000481360"/>
    </source>
</evidence>